<organism evidence="1 2">
    <name type="scientific">Tetranychus urticae</name>
    <name type="common">Two-spotted spider mite</name>
    <dbReference type="NCBI Taxonomy" id="32264"/>
    <lineage>
        <taxon>Eukaryota</taxon>
        <taxon>Metazoa</taxon>
        <taxon>Ecdysozoa</taxon>
        <taxon>Arthropoda</taxon>
        <taxon>Chelicerata</taxon>
        <taxon>Arachnida</taxon>
        <taxon>Acari</taxon>
        <taxon>Acariformes</taxon>
        <taxon>Trombidiformes</taxon>
        <taxon>Prostigmata</taxon>
        <taxon>Eleutherengona</taxon>
        <taxon>Raphignathae</taxon>
        <taxon>Tetranychoidea</taxon>
        <taxon>Tetranychidae</taxon>
        <taxon>Tetranychus</taxon>
    </lineage>
</organism>
<evidence type="ECO:0000313" key="1">
    <source>
        <dbReference type="EnsemblMetazoa" id="tetur01g13390.1"/>
    </source>
</evidence>
<accession>T1JTA2</accession>
<name>T1JTA2_TETUR</name>
<keyword evidence="2" id="KW-1185">Reference proteome</keyword>
<dbReference type="AlphaFoldDB" id="T1JTA2"/>
<dbReference type="EnsemblMetazoa" id="tetur01g13390.1">
    <property type="protein sequence ID" value="tetur01g13390.1"/>
    <property type="gene ID" value="tetur01g13390"/>
</dbReference>
<sequence length="92" mass="10187">MLEFVICESTLVKNLTFVLILNVEEDSHIGRTLSCTNFAILEKSLINVIGLLVLQGFSAEMISNITDTHIQGRSLTNVQFLDASPLSLKNLH</sequence>
<evidence type="ECO:0000313" key="2">
    <source>
        <dbReference type="Proteomes" id="UP000015104"/>
    </source>
</evidence>
<dbReference type="EMBL" id="CAEY01000474">
    <property type="status" value="NOT_ANNOTATED_CDS"/>
    <property type="molecule type" value="Genomic_DNA"/>
</dbReference>
<proteinExistence type="predicted"/>
<dbReference type="HOGENOM" id="CLU_2416122_0_0_1"/>
<reference evidence="2" key="1">
    <citation type="submission" date="2011-08" db="EMBL/GenBank/DDBJ databases">
        <authorList>
            <person name="Rombauts S."/>
        </authorList>
    </citation>
    <scope>NUCLEOTIDE SEQUENCE</scope>
    <source>
        <strain evidence="2">London</strain>
    </source>
</reference>
<reference evidence="1" key="2">
    <citation type="submission" date="2015-06" db="UniProtKB">
        <authorList>
            <consortium name="EnsemblMetazoa"/>
        </authorList>
    </citation>
    <scope>IDENTIFICATION</scope>
</reference>
<dbReference type="Proteomes" id="UP000015104">
    <property type="component" value="Unassembled WGS sequence"/>
</dbReference>
<protein>
    <submittedName>
        <fullName evidence="1">Uncharacterized protein</fullName>
    </submittedName>
</protein>